<dbReference type="CDD" id="cd04301">
    <property type="entry name" value="NAT_SF"/>
    <property type="match status" value="1"/>
</dbReference>
<dbReference type="InterPro" id="IPR006464">
    <property type="entry name" value="AcTrfase_RimI/Ard1"/>
</dbReference>
<protein>
    <submittedName>
        <fullName evidence="4">Ribosomal protein S18-alanine N-acetyltransferase</fullName>
    </submittedName>
</protein>
<dbReference type="PANTHER" id="PTHR43877">
    <property type="entry name" value="AMINOALKYLPHOSPHONATE N-ACETYLTRANSFERASE-RELATED-RELATED"/>
    <property type="match status" value="1"/>
</dbReference>
<dbReference type="PROSITE" id="PS51186">
    <property type="entry name" value="GNAT"/>
    <property type="match status" value="1"/>
</dbReference>
<dbReference type="EMBL" id="JADJZA010000007">
    <property type="protein sequence ID" value="MBK9297366.1"/>
    <property type="molecule type" value="Genomic_DNA"/>
</dbReference>
<comment type="caution">
    <text evidence="4">The sequence shown here is derived from an EMBL/GenBank/DDBJ whole genome shotgun (WGS) entry which is preliminary data.</text>
</comment>
<organism evidence="4 5">
    <name type="scientific">Candidatus Neomicrothrix subdominans</name>
    <dbReference type="NCBI Taxonomy" id="2954438"/>
    <lineage>
        <taxon>Bacteria</taxon>
        <taxon>Bacillati</taxon>
        <taxon>Actinomycetota</taxon>
        <taxon>Acidimicrobiia</taxon>
        <taxon>Acidimicrobiales</taxon>
        <taxon>Microthrixaceae</taxon>
        <taxon>Candidatus Neomicrothrix</taxon>
    </lineage>
</organism>
<dbReference type="GO" id="GO:0008080">
    <property type="term" value="F:N-acetyltransferase activity"/>
    <property type="evidence" value="ECO:0007669"/>
    <property type="project" value="InterPro"/>
</dbReference>
<dbReference type="InterPro" id="IPR050832">
    <property type="entry name" value="Bact_Acetyltransf"/>
</dbReference>
<dbReference type="NCBIfam" id="TIGR01575">
    <property type="entry name" value="rimI"/>
    <property type="match status" value="1"/>
</dbReference>
<name>A0A936NE47_9ACTN</name>
<evidence type="ECO:0000256" key="1">
    <source>
        <dbReference type="ARBA" id="ARBA00022679"/>
    </source>
</evidence>
<sequence>MSEPLVDVSPDALRIRPMRRRHLSSVLRIEEATNGHPWSRELFANELLHPSSRHYLVAMVGPQVVGFGGLMQVADEGHITTMAVDERFRRRSIGARILLGLLGFAAESQILDVTLEVRASNEPAQTLYRRFGFAPEGVRPRYYRSPTEDALILWVRGIDRPAYEHRLERVRATLDP</sequence>
<dbReference type="Gene3D" id="3.40.630.30">
    <property type="match status" value="1"/>
</dbReference>
<dbReference type="Proteomes" id="UP000727993">
    <property type="component" value="Unassembled WGS sequence"/>
</dbReference>
<dbReference type="GO" id="GO:0005840">
    <property type="term" value="C:ribosome"/>
    <property type="evidence" value="ECO:0007669"/>
    <property type="project" value="UniProtKB-KW"/>
</dbReference>
<dbReference type="PANTHER" id="PTHR43877:SF2">
    <property type="entry name" value="AMINOALKYLPHOSPHONATE N-ACETYLTRANSFERASE-RELATED"/>
    <property type="match status" value="1"/>
</dbReference>
<evidence type="ECO:0000313" key="4">
    <source>
        <dbReference type="EMBL" id="MBK9297366.1"/>
    </source>
</evidence>
<dbReference type="SUPFAM" id="SSF55729">
    <property type="entry name" value="Acyl-CoA N-acyltransferases (Nat)"/>
    <property type="match status" value="1"/>
</dbReference>
<evidence type="ECO:0000313" key="5">
    <source>
        <dbReference type="Proteomes" id="UP000727993"/>
    </source>
</evidence>
<accession>A0A936NE47</accession>
<feature type="domain" description="N-acetyltransferase" evidence="3">
    <location>
        <begin position="13"/>
        <end position="158"/>
    </location>
</feature>
<gene>
    <name evidence="4" type="primary">rimI</name>
    <name evidence="4" type="ORF">IPN02_11155</name>
</gene>
<keyword evidence="2" id="KW-0012">Acyltransferase</keyword>
<dbReference type="InterPro" id="IPR016181">
    <property type="entry name" value="Acyl_CoA_acyltransferase"/>
</dbReference>
<dbReference type="AlphaFoldDB" id="A0A936NE47"/>
<dbReference type="InterPro" id="IPR000182">
    <property type="entry name" value="GNAT_dom"/>
</dbReference>
<evidence type="ECO:0000259" key="3">
    <source>
        <dbReference type="PROSITE" id="PS51186"/>
    </source>
</evidence>
<dbReference type="Pfam" id="PF00583">
    <property type="entry name" value="Acetyltransf_1"/>
    <property type="match status" value="1"/>
</dbReference>
<proteinExistence type="predicted"/>
<keyword evidence="4" id="KW-0687">Ribonucleoprotein</keyword>
<keyword evidence="1" id="KW-0808">Transferase</keyword>
<reference evidence="4 5" key="1">
    <citation type="submission" date="2020-10" db="EMBL/GenBank/DDBJ databases">
        <title>Connecting structure to function with the recovery of over 1000 high-quality activated sludge metagenome-assembled genomes encoding full-length rRNA genes using long-read sequencing.</title>
        <authorList>
            <person name="Singleton C.M."/>
            <person name="Petriglieri F."/>
            <person name="Kristensen J.M."/>
            <person name="Kirkegaard R.H."/>
            <person name="Michaelsen T.Y."/>
            <person name="Andersen M.H."/>
            <person name="Karst S.M."/>
            <person name="Dueholm M.S."/>
            <person name="Nielsen P.H."/>
            <person name="Albertsen M."/>
        </authorList>
    </citation>
    <scope>NUCLEOTIDE SEQUENCE [LARGE SCALE GENOMIC DNA]</scope>
    <source>
        <strain evidence="4">Lyne_18-Q3-R50-59_MAXAC.006</strain>
    </source>
</reference>
<evidence type="ECO:0000256" key="2">
    <source>
        <dbReference type="ARBA" id="ARBA00023315"/>
    </source>
</evidence>
<keyword evidence="4" id="KW-0689">Ribosomal protein</keyword>